<gene>
    <name evidence="2" type="ORF">PMES_00054</name>
</gene>
<evidence type="ECO:0000313" key="3">
    <source>
        <dbReference type="Proteomes" id="UP000698242"/>
    </source>
</evidence>
<keyword evidence="1" id="KW-1133">Transmembrane helix</keyword>
<dbReference type="RefSeq" id="WP_159963527.1">
    <property type="nucleotide sequence ID" value="NZ_APKE01000001.1"/>
</dbReference>
<feature type="transmembrane region" description="Helical" evidence="1">
    <location>
        <begin position="233"/>
        <end position="256"/>
    </location>
</feature>
<feature type="transmembrane region" description="Helical" evidence="1">
    <location>
        <begin position="12"/>
        <end position="32"/>
    </location>
</feature>
<accession>A0A921TGL3</accession>
<comment type="caution">
    <text evidence="2">The sequence shown here is derived from an EMBL/GenBank/DDBJ whole genome shotgun (WGS) entry which is preliminary data.</text>
</comment>
<evidence type="ECO:0000256" key="1">
    <source>
        <dbReference type="SAM" id="Phobius"/>
    </source>
</evidence>
<evidence type="ECO:0000313" key="2">
    <source>
        <dbReference type="EMBL" id="KAF0677549.1"/>
    </source>
</evidence>
<feature type="transmembrane region" description="Helical" evidence="1">
    <location>
        <begin position="52"/>
        <end position="73"/>
    </location>
</feature>
<feature type="transmembrane region" description="Helical" evidence="1">
    <location>
        <begin position="188"/>
        <end position="213"/>
    </location>
</feature>
<feature type="transmembrane region" description="Helical" evidence="1">
    <location>
        <begin position="135"/>
        <end position="152"/>
    </location>
</feature>
<dbReference type="InterPro" id="IPR018688">
    <property type="entry name" value="PpoB2-like"/>
</dbReference>
<keyword evidence="3" id="KW-1185">Reference proteome</keyword>
<dbReference type="EMBL" id="APKE01000001">
    <property type="protein sequence ID" value="KAF0677549.1"/>
    <property type="molecule type" value="Genomic_DNA"/>
</dbReference>
<reference evidence="2" key="1">
    <citation type="submission" date="2013-03" db="EMBL/GenBank/DDBJ databases">
        <title>Genome Sequence of the Profundibacterium mesophilum strain KAUST100406-0324T from Red Sea, a novel genus in the family Rhodobacteraceae.</title>
        <authorList>
            <person name="Essack M."/>
            <person name="Alam I."/>
            <person name="Lafi F."/>
            <person name="Alawi W."/>
            <person name="Kamanu F."/>
            <person name="Al-Suwailem A."/>
            <person name="Lee O.O."/>
            <person name="Xu Y."/>
            <person name="Bajic V."/>
            <person name="Qian P.-Y."/>
            <person name="Archer J."/>
        </authorList>
    </citation>
    <scope>NUCLEOTIDE SEQUENCE</scope>
    <source>
        <strain evidence="2">KAUST100406-0324</strain>
    </source>
</reference>
<organism evidence="2 3">
    <name type="scientific">Profundibacterium mesophilum KAUST100406-0324</name>
    <dbReference type="NCBI Taxonomy" id="1037889"/>
    <lineage>
        <taxon>Bacteria</taxon>
        <taxon>Pseudomonadati</taxon>
        <taxon>Pseudomonadota</taxon>
        <taxon>Alphaproteobacteria</taxon>
        <taxon>Rhodobacterales</taxon>
        <taxon>Roseobacteraceae</taxon>
        <taxon>Profundibacterium</taxon>
    </lineage>
</organism>
<protein>
    <submittedName>
        <fullName evidence="2">Membrane protein</fullName>
    </submittedName>
</protein>
<name>A0A921TGL3_9RHOB</name>
<dbReference type="Proteomes" id="UP000698242">
    <property type="component" value="Unassembled WGS sequence"/>
</dbReference>
<dbReference type="Pfam" id="PF09948">
    <property type="entry name" value="PpoB2"/>
    <property type="match status" value="1"/>
</dbReference>
<dbReference type="OrthoDB" id="164118at2"/>
<proteinExistence type="predicted"/>
<dbReference type="AlphaFoldDB" id="A0A921TGL3"/>
<keyword evidence="1" id="KW-0812">Transmembrane</keyword>
<feature type="transmembrane region" description="Helical" evidence="1">
    <location>
        <begin position="94"/>
        <end position="115"/>
    </location>
</feature>
<sequence>MSYFAPRHTLRNVLWIGFFAAILAAWAVMYAMSRQAGVDLLGRPAEGMGAMMGPAPFDVLLGMWAVMMAAMMLPTMVPTLRAYEDLIYAMNATWGGWIGVLAGYMLAWIGFAVLITGGQFALLGAGLIDGMGRATSLWVTGALLSLVGLFQFSRTKAICHGVCHAPMTHFLGHWRPGIWGGIRMGGTLGLYCCGCCWGYMVLGFTGGVMNLLWMGLATFFMVLEKLPQVGHYLMRPIGSALLAGGMTSMVLATGLLS</sequence>
<keyword evidence="1" id="KW-0472">Membrane</keyword>